<evidence type="ECO:0000256" key="1">
    <source>
        <dbReference type="SAM" id="MobiDB-lite"/>
    </source>
</evidence>
<reference evidence="3" key="1">
    <citation type="submission" date="2020-05" db="EMBL/GenBank/DDBJ databases">
        <authorList>
            <person name="Chiriac C."/>
            <person name="Salcher M."/>
            <person name="Ghai R."/>
            <person name="Kavagutti S V."/>
        </authorList>
    </citation>
    <scope>NUCLEOTIDE SEQUENCE</scope>
</reference>
<sequence>MSALDRIIDSAKERVDYILHGQSRRAKLISRVAFLAFAALFLSTIIPTMAQDAQSNTQQEVLEQPPLPAQETTTAELPPETSTATPLPSASPDPTMEALPNSIEDSTTAIAAEPLADQPRYKLRVPASLNVDPRAVMRTIPAISASGSEFSLICVSGNGLRFDVATRRAPDSAANDSLLLGGDLSSLLRISGKSSDALALLNSMGGLSAYSSVSAIAGKTLSISFVAMGAPDISPEFCASSQNSAQLTFRALGLEVTKGVGTVKLK</sequence>
<dbReference type="EMBL" id="CAEZYL010000083">
    <property type="protein sequence ID" value="CAB4729035.1"/>
    <property type="molecule type" value="Genomic_DNA"/>
</dbReference>
<name>A0A6J6S2Y9_9ZZZZ</name>
<keyword evidence="2" id="KW-0472">Membrane</keyword>
<evidence type="ECO:0000256" key="2">
    <source>
        <dbReference type="SAM" id="Phobius"/>
    </source>
</evidence>
<proteinExistence type="predicted"/>
<protein>
    <submittedName>
        <fullName evidence="3">Unannotated protein</fullName>
    </submittedName>
</protein>
<accession>A0A6J6S2Y9</accession>
<organism evidence="3">
    <name type="scientific">freshwater metagenome</name>
    <dbReference type="NCBI Taxonomy" id="449393"/>
    <lineage>
        <taxon>unclassified sequences</taxon>
        <taxon>metagenomes</taxon>
        <taxon>ecological metagenomes</taxon>
    </lineage>
</organism>
<feature type="region of interest" description="Disordered" evidence="1">
    <location>
        <begin position="68"/>
        <end position="100"/>
    </location>
</feature>
<feature type="transmembrane region" description="Helical" evidence="2">
    <location>
        <begin position="32"/>
        <end position="50"/>
    </location>
</feature>
<dbReference type="AlphaFoldDB" id="A0A6J6S2Y9"/>
<keyword evidence="2" id="KW-1133">Transmembrane helix</keyword>
<feature type="compositionally biased region" description="Polar residues" evidence="1">
    <location>
        <begin position="70"/>
        <end position="88"/>
    </location>
</feature>
<keyword evidence="2" id="KW-0812">Transmembrane</keyword>
<evidence type="ECO:0000313" key="3">
    <source>
        <dbReference type="EMBL" id="CAB4729035.1"/>
    </source>
</evidence>
<gene>
    <name evidence="3" type="ORF">UFOPK2689_01063</name>
</gene>